<reference evidence="1 2" key="1">
    <citation type="submission" date="2012-06" db="EMBL/GenBank/DDBJ databases">
        <title>The Genome Sequence of Aeromonas veronii AMC34.</title>
        <authorList>
            <consortium name="The Broad Institute Genome Sequencing Platform"/>
            <person name="Earl A."/>
            <person name="Ward D."/>
            <person name="Feldgarden M."/>
            <person name="Gevers D."/>
            <person name="Graf J."/>
            <person name="Tomasi A."/>
            <person name="Horneman A."/>
            <person name="Walker B."/>
            <person name="Young S.K."/>
            <person name="Zeng Q."/>
            <person name="Gargeya S."/>
            <person name="Fitzgerald M."/>
            <person name="Haas B."/>
            <person name="Abouelleil A."/>
            <person name="Alvarado L."/>
            <person name="Arachchi H.M."/>
            <person name="Berlin A.M."/>
            <person name="Chapman S.B."/>
            <person name="Goldberg J."/>
            <person name="Griggs A."/>
            <person name="Gujja S."/>
            <person name="Hansen M."/>
            <person name="Howarth C."/>
            <person name="Imamovic A."/>
            <person name="Larimer J."/>
            <person name="McCowan C."/>
            <person name="Montmayeur A."/>
            <person name="Murphy C."/>
            <person name="Neiman D."/>
            <person name="Pearson M."/>
            <person name="Priest M."/>
            <person name="Roberts A."/>
            <person name="Saif S."/>
            <person name="Shea T."/>
            <person name="Sisk P."/>
            <person name="Sykes S."/>
            <person name="Wortman J."/>
            <person name="Nusbaum C."/>
            <person name="Birren B."/>
        </authorList>
    </citation>
    <scope>NUCLEOTIDE SEQUENCE [LARGE SCALE GENOMIC DNA]</scope>
    <source>
        <strain evidence="1 2">AMC34</strain>
    </source>
</reference>
<evidence type="ECO:0008006" key="3">
    <source>
        <dbReference type="Google" id="ProtNLM"/>
    </source>
</evidence>
<sequence length="59" mass="6785">MPKPWITGFYQNHYEGRGRNPLYTDQTICTFLMLKGIFNLTVQATLTAYPSDERTALCP</sequence>
<protein>
    <recommendedName>
        <fullName evidence="3">Transposase DDE domain-containing protein</fullName>
    </recommendedName>
</protein>
<gene>
    <name evidence="1" type="ORF">HMPREF1168_01718</name>
</gene>
<dbReference type="EMBL" id="AGWU01000016">
    <property type="protein sequence ID" value="EKB20913.1"/>
    <property type="molecule type" value="Genomic_DNA"/>
</dbReference>
<proteinExistence type="predicted"/>
<evidence type="ECO:0000313" key="1">
    <source>
        <dbReference type="EMBL" id="EKB20913.1"/>
    </source>
</evidence>
<name>K1J3Q5_AERVE</name>
<dbReference type="PATRIC" id="fig|1073383.3.peg.1733"/>
<accession>K1J3Q5</accession>
<organism evidence="1 2">
    <name type="scientific">Aeromonas veronii AMC34</name>
    <dbReference type="NCBI Taxonomy" id="1073383"/>
    <lineage>
        <taxon>Bacteria</taxon>
        <taxon>Pseudomonadati</taxon>
        <taxon>Pseudomonadota</taxon>
        <taxon>Gammaproteobacteria</taxon>
        <taxon>Aeromonadales</taxon>
        <taxon>Aeromonadaceae</taxon>
        <taxon>Aeromonas</taxon>
    </lineage>
</organism>
<dbReference type="Proteomes" id="UP000006087">
    <property type="component" value="Unassembled WGS sequence"/>
</dbReference>
<comment type="caution">
    <text evidence="1">The sequence shown here is derived from an EMBL/GenBank/DDBJ whole genome shotgun (WGS) entry which is preliminary data.</text>
</comment>
<dbReference type="AlphaFoldDB" id="K1J3Q5"/>
<evidence type="ECO:0000313" key="2">
    <source>
        <dbReference type="Proteomes" id="UP000006087"/>
    </source>
</evidence>
<dbReference type="HOGENOM" id="CLU_2949895_0_0_6"/>